<evidence type="ECO:0000313" key="2">
    <source>
        <dbReference type="Proteomes" id="UP000219559"/>
    </source>
</evidence>
<sequence length="225" mass="26227">MKFYPLLLVLALAACAPKNKQKPEMKTEPVDLVALLDTVWNREQLLLRSRDSLSKIYGFEHALVQEKHELYKKNHAINEKKILALLDASGWPEKAVIKTQGNWTIANVLQHSDLEVRLKYLPLMKQAVLDGQLEARFLVRAQDRIATDRGELQIYGGQMKYYPETKSFNLWPVFEPENIDARRTEIGLDSIAPFLKARFDFEWNLEEQKQRTAEFIKQKESQEKE</sequence>
<name>A0A2A4GCY2_9FLAO</name>
<comment type="caution">
    <text evidence="1">The sequence shown here is derived from an EMBL/GenBank/DDBJ whole genome shotgun (WGS) entry which is preliminary data.</text>
</comment>
<gene>
    <name evidence="1" type="ORF">B7P33_00535</name>
</gene>
<dbReference type="InterPro" id="IPR046732">
    <property type="entry name" value="DUF6624"/>
</dbReference>
<dbReference type="AlphaFoldDB" id="A0A2A4GCY2"/>
<dbReference type="Pfam" id="PF20329">
    <property type="entry name" value="DUF6624"/>
    <property type="match status" value="1"/>
</dbReference>
<dbReference type="Proteomes" id="UP000219559">
    <property type="component" value="Unassembled WGS sequence"/>
</dbReference>
<dbReference type="EMBL" id="NBWU01000001">
    <property type="protein sequence ID" value="PCE65826.1"/>
    <property type="molecule type" value="Genomic_DNA"/>
</dbReference>
<dbReference type="PROSITE" id="PS51257">
    <property type="entry name" value="PROKAR_LIPOPROTEIN"/>
    <property type="match status" value="1"/>
</dbReference>
<protein>
    <recommendedName>
        <fullName evidence="3">Lipoprotein</fullName>
    </recommendedName>
</protein>
<evidence type="ECO:0000313" key="1">
    <source>
        <dbReference type="EMBL" id="PCE65826.1"/>
    </source>
</evidence>
<reference evidence="1 2" key="1">
    <citation type="submission" date="2017-04" db="EMBL/GenBank/DDBJ databases">
        <title>A new member of the family Flavobacteriaceae isolated from ascidians.</title>
        <authorList>
            <person name="Chen L."/>
        </authorList>
    </citation>
    <scope>NUCLEOTIDE SEQUENCE [LARGE SCALE GENOMIC DNA]</scope>
    <source>
        <strain evidence="1 2">HQA918</strain>
    </source>
</reference>
<accession>A0A2A4GCY2</accession>
<evidence type="ECO:0008006" key="3">
    <source>
        <dbReference type="Google" id="ProtNLM"/>
    </source>
</evidence>
<organism evidence="1 2">
    <name type="scientific">Sediminicola luteus</name>
    <dbReference type="NCBI Taxonomy" id="319238"/>
    <lineage>
        <taxon>Bacteria</taxon>
        <taxon>Pseudomonadati</taxon>
        <taxon>Bacteroidota</taxon>
        <taxon>Flavobacteriia</taxon>
        <taxon>Flavobacteriales</taxon>
        <taxon>Flavobacteriaceae</taxon>
        <taxon>Sediminicola</taxon>
    </lineage>
</organism>
<dbReference type="RefSeq" id="WP_245871704.1">
    <property type="nucleotide sequence ID" value="NZ_NBWU01000001.1"/>
</dbReference>
<keyword evidence="2" id="KW-1185">Reference proteome</keyword>
<proteinExistence type="predicted"/>